<dbReference type="Pfam" id="PF00172">
    <property type="entry name" value="Zn_clus"/>
    <property type="match status" value="1"/>
</dbReference>
<dbReference type="InterPro" id="IPR050613">
    <property type="entry name" value="Sec_Metabolite_Reg"/>
</dbReference>
<dbReference type="AlphaFoldDB" id="A0A9P4GA77"/>
<organism evidence="5 6">
    <name type="scientific">Cucurbitaria berberidis CBS 394.84</name>
    <dbReference type="NCBI Taxonomy" id="1168544"/>
    <lineage>
        <taxon>Eukaryota</taxon>
        <taxon>Fungi</taxon>
        <taxon>Dikarya</taxon>
        <taxon>Ascomycota</taxon>
        <taxon>Pezizomycotina</taxon>
        <taxon>Dothideomycetes</taxon>
        <taxon>Pleosporomycetidae</taxon>
        <taxon>Pleosporales</taxon>
        <taxon>Pleosporineae</taxon>
        <taxon>Cucurbitariaceae</taxon>
        <taxon>Cucurbitaria</taxon>
    </lineage>
</organism>
<evidence type="ECO:0000256" key="1">
    <source>
        <dbReference type="ARBA" id="ARBA00004123"/>
    </source>
</evidence>
<dbReference type="SUPFAM" id="SSF57701">
    <property type="entry name" value="Zn2/Cys6 DNA-binding domain"/>
    <property type="match status" value="1"/>
</dbReference>
<feature type="compositionally biased region" description="Polar residues" evidence="3">
    <location>
        <begin position="65"/>
        <end position="77"/>
    </location>
</feature>
<evidence type="ECO:0000256" key="3">
    <source>
        <dbReference type="SAM" id="MobiDB-lite"/>
    </source>
</evidence>
<dbReference type="GO" id="GO:0008270">
    <property type="term" value="F:zinc ion binding"/>
    <property type="evidence" value="ECO:0007669"/>
    <property type="project" value="InterPro"/>
</dbReference>
<name>A0A9P4GA77_9PLEO</name>
<dbReference type="PROSITE" id="PS50048">
    <property type="entry name" value="ZN2_CY6_FUNGAL_2"/>
    <property type="match status" value="1"/>
</dbReference>
<dbReference type="EMBL" id="ML976618">
    <property type="protein sequence ID" value="KAF1841860.1"/>
    <property type="molecule type" value="Genomic_DNA"/>
</dbReference>
<dbReference type="InterPro" id="IPR036864">
    <property type="entry name" value="Zn2-C6_fun-type_DNA-bd_sf"/>
</dbReference>
<gene>
    <name evidence="5" type="ORF">K460DRAFT_291697</name>
</gene>
<proteinExistence type="predicted"/>
<evidence type="ECO:0000259" key="4">
    <source>
        <dbReference type="PROSITE" id="PS50048"/>
    </source>
</evidence>
<dbReference type="CDD" id="cd12148">
    <property type="entry name" value="fungal_TF_MHR"/>
    <property type="match status" value="1"/>
</dbReference>
<comment type="caution">
    <text evidence="5">The sequence shown here is derived from an EMBL/GenBank/DDBJ whole genome shotgun (WGS) entry which is preliminary data.</text>
</comment>
<dbReference type="Proteomes" id="UP000800039">
    <property type="component" value="Unassembled WGS sequence"/>
</dbReference>
<dbReference type="PROSITE" id="PS00463">
    <property type="entry name" value="ZN2_CY6_FUNGAL_1"/>
    <property type="match status" value="1"/>
</dbReference>
<protein>
    <recommendedName>
        <fullName evidence="4">Zn(2)-C6 fungal-type domain-containing protein</fullName>
    </recommendedName>
</protein>
<dbReference type="RefSeq" id="XP_040784423.1">
    <property type="nucleotide sequence ID" value="XM_040929303.1"/>
</dbReference>
<dbReference type="GeneID" id="63846555"/>
<feature type="domain" description="Zn(2)-C6 fungal-type" evidence="4">
    <location>
        <begin position="7"/>
        <end position="38"/>
    </location>
</feature>
<dbReference type="SMART" id="SM00066">
    <property type="entry name" value="GAL4"/>
    <property type="match status" value="1"/>
</dbReference>
<evidence type="ECO:0000256" key="2">
    <source>
        <dbReference type="ARBA" id="ARBA00023242"/>
    </source>
</evidence>
<evidence type="ECO:0000313" key="5">
    <source>
        <dbReference type="EMBL" id="KAF1841860.1"/>
    </source>
</evidence>
<dbReference type="GO" id="GO:0005634">
    <property type="term" value="C:nucleus"/>
    <property type="evidence" value="ECO:0007669"/>
    <property type="project" value="UniProtKB-SubCell"/>
</dbReference>
<reference evidence="5" key="1">
    <citation type="submission" date="2020-01" db="EMBL/GenBank/DDBJ databases">
        <authorList>
            <consortium name="DOE Joint Genome Institute"/>
            <person name="Haridas S."/>
            <person name="Albert R."/>
            <person name="Binder M."/>
            <person name="Bloem J."/>
            <person name="Labutti K."/>
            <person name="Salamov A."/>
            <person name="Andreopoulos B."/>
            <person name="Baker S.E."/>
            <person name="Barry K."/>
            <person name="Bills G."/>
            <person name="Bluhm B.H."/>
            <person name="Cannon C."/>
            <person name="Castanera R."/>
            <person name="Culley D.E."/>
            <person name="Daum C."/>
            <person name="Ezra D."/>
            <person name="Gonzalez J.B."/>
            <person name="Henrissat B."/>
            <person name="Kuo A."/>
            <person name="Liang C."/>
            <person name="Lipzen A."/>
            <person name="Lutzoni F."/>
            <person name="Magnuson J."/>
            <person name="Mondo S."/>
            <person name="Nolan M."/>
            <person name="Ohm R."/>
            <person name="Pangilinan J."/>
            <person name="Park H.-J."/>
            <person name="Ramirez L."/>
            <person name="Alfaro M."/>
            <person name="Sun H."/>
            <person name="Tritt A."/>
            <person name="Yoshinaga Y."/>
            <person name="Zwiers L.-H."/>
            <person name="Turgeon B.G."/>
            <person name="Goodwin S.B."/>
            <person name="Spatafora J.W."/>
            <person name="Crous P.W."/>
            <person name="Grigoriev I.V."/>
        </authorList>
    </citation>
    <scope>NUCLEOTIDE SEQUENCE</scope>
    <source>
        <strain evidence="5">CBS 394.84</strain>
    </source>
</reference>
<dbReference type="PANTHER" id="PTHR31001">
    <property type="entry name" value="UNCHARACTERIZED TRANSCRIPTIONAL REGULATORY PROTEIN"/>
    <property type="match status" value="1"/>
</dbReference>
<dbReference type="PANTHER" id="PTHR31001:SF90">
    <property type="entry name" value="CENTROMERE DNA-BINDING PROTEIN COMPLEX CBF3 SUBUNIT B"/>
    <property type="match status" value="1"/>
</dbReference>
<sequence>MPKQRQTCTRCSQRRQKCDRKAPCTRCVQNSEGHLCTTKWVNGYNPTLHRKYPAKTHPTVPYQPPASSSDGTASSLDVVSPPDLATNNDSGYRGQGLPSHVQTPTAEEAQSLGTVWPSKLKDITIGTFLSEKDQHAQQGLFDQSFRNVQSRSKNCPTIASYLSSAARAVEIQHVQSLLPSKTQLVQIVEYYEHFMLYWSGGIYHGPTFRKKLLEGYGESQELDLQSLDWRWTGLLFAILSSSIIGSSENVSHAWGFSIDDKIRLAREWGAASLSCLNMGNYTSQYHIYSVHAIYIMHAYEHLGLGLHKLGPHPDDDRILELNAEQKQAFVEREIGRRTWYTLTCQEWCVSYICELVFALGEI</sequence>
<dbReference type="GO" id="GO:0000981">
    <property type="term" value="F:DNA-binding transcription factor activity, RNA polymerase II-specific"/>
    <property type="evidence" value="ECO:0007669"/>
    <property type="project" value="InterPro"/>
</dbReference>
<accession>A0A9P4GA77</accession>
<evidence type="ECO:0000313" key="6">
    <source>
        <dbReference type="Proteomes" id="UP000800039"/>
    </source>
</evidence>
<comment type="subcellular location">
    <subcellularLocation>
        <location evidence="1">Nucleus</location>
    </subcellularLocation>
</comment>
<dbReference type="OrthoDB" id="410267at2759"/>
<keyword evidence="6" id="KW-1185">Reference proteome</keyword>
<feature type="region of interest" description="Disordered" evidence="3">
    <location>
        <begin position="55"/>
        <end position="110"/>
    </location>
</feature>
<keyword evidence="2" id="KW-0539">Nucleus</keyword>
<dbReference type="InterPro" id="IPR001138">
    <property type="entry name" value="Zn2Cys6_DnaBD"/>
</dbReference>